<name>A0A0H3B2X8_YERPY</name>
<gene>
    <name evidence="1" type="ordered locus">YPK_1653</name>
</gene>
<accession>A0A0H3B2X8</accession>
<evidence type="ECO:0000313" key="1">
    <source>
        <dbReference type="EMBL" id="ACA67946.1"/>
    </source>
</evidence>
<dbReference type="EMBL" id="CP000950">
    <property type="protein sequence ID" value="ACA67946.1"/>
    <property type="molecule type" value="Genomic_DNA"/>
</dbReference>
<dbReference type="AlphaFoldDB" id="A0A0H3B2X8"/>
<proteinExistence type="predicted"/>
<reference evidence="1" key="1">
    <citation type="submission" date="2008-02" db="EMBL/GenBank/DDBJ databases">
        <title>Complete sequence of Yersinia pseudotuberculosis YPIII.</title>
        <authorList>
            <consortium name="US DOE Joint Genome Institute"/>
            <person name="Challacombe J.F."/>
            <person name="Bruce D."/>
            <person name="Detter J.C."/>
            <person name="Green L."/>
            <person name="Land M."/>
            <person name="Munk C."/>
            <person name="Lindler L.E."/>
            <person name="Nikolich M.P."/>
            <person name="Brettin T."/>
        </authorList>
    </citation>
    <scope>NUCLEOTIDE SEQUENCE</scope>
    <source>
        <strain evidence="1">YPIII</strain>
    </source>
</reference>
<organism evidence="1">
    <name type="scientific">Yersinia pseudotuberculosis serotype O:3 (strain YPIII)</name>
    <dbReference type="NCBI Taxonomy" id="502800"/>
    <lineage>
        <taxon>Bacteria</taxon>
        <taxon>Pseudomonadati</taxon>
        <taxon>Pseudomonadota</taxon>
        <taxon>Gammaproteobacteria</taxon>
        <taxon>Enterobacterales</taxon>
        <taxon>Yersiniaceae</taxon>
        <taxon>Yersinia</taxon>
    </lineage>
</organism>
<sequence>MVIGDLLTETDRLFQKRTAAMDDLFSSPGPVRLILFVMAMCQPKYKAASAFYAYPSEKKVRDPPLNSYK</sequence>
<dbReference type="PATRIC" id="fig|502800.11.peg.2311"/>
<protein>
    <submittedName>
        <fullName evidence="1">Uncharacterized protein</fullName>
    </submittedName>
</protein>
<dbReference type="KEGG" id="ypy:YPK_1653"/>